<dbReference type="AlphaFoldDB" id="A0A2L2TVL2"/>
<name>A0A2L2TVL2_9HYPO</name>
<evidence type="ECO:0000313" key="1">
    <source>
        <dbReference type="EMBL" id="CEI70771.1"/>
    </source>
</evidence>
<protein>
    <submittedName>
        <fullName evidence="1">Uncharacterized protein</fullName>
    </submittedName>
</protein>
<dbReference type="EMBL" id="LN649231">
    <property type="protein sequence ID" value="CEI70771.1"/>
    <property type="molecule type" value="Genomic_DNA"/>
</dbReference>
<reference evidence="2" key="1">
    <citation type="submission" date="2014-10" db="EMBL/GenBank/DDBJ databases">
        <authorList>
            <person name="King R."/>
        </authorList>
    </citation>
    <scope>NUCLEOTIDE SEQUENCE [LARGE SCALE GENOMIC DNA]</scope>
    <source>
        <strain evidence="2">A3/5</strain>
    </source>
</reference>
<keyword evidence="2" id="KW-1185">Reference proteome</keyword>
<proteinExistence type="predicted"/>
<dbReference type="Proteomes" id="UP000245910">
    <property type="component" value="Chromosome III"/>
</dbReference>
<accession>A0A2L2TVL2</accession>
<evidence type="ECO:0000313" key="2">
    <source>
        <dbReference type="Proteomes" id="UP000245910"/>
    </source>
</evidence>
<sequence>MSVIACVLSWSPDSNTLHIWTPQEGGLPGWLFLITADAPGATSNTAVTAPCAAALRRKWEAGTDEEMEEGVRPRIGYEMLVLIWTVKLIAHLYITG</sequence>
<organism evidence="1 2">
    <name type="scientific">Fusarium venenatum</name>
    <dbReference type="NCBI Taxonomy" id="56646"/>
    <lineage>
        <taxon>Eukaryota</taxon>
        <taxon>Fungi</taxon>
        <taxon>Dikarya</taxon>
        <taxon>Ascomycota</taxon>
        <taxon>Pezizomycotina</taxon>
        <taxon>Sordariomycetes</taxon>
        <taxon>Hypocreomycetidae</taxon>
        <taxon>Hypocreales</taxon>
        <taxon>Nectriaceae</taxon>
        <taxon>Fusarium</taxon>
    </lineage>
</organism>